<accession>A0ABP3GG97</accession>
<organism evidence="1 2">
    <name type="scientific">Streptomyces blastmyceticus</name>
    <dbReference type="NCBI Taxonomy" id="68180"/>
    <lineage>
        <taxon>Bacteria</taxon>
        <taxon>Bacillati</taxon>
        <taxon>Actinomycetota</taxon>
        <taxon>Actinomycetes</taxon>
        <taxon>Kitasatosporales</taxon>
        <taxon>Streptomycetaceae</taxon>
        <taxon>Streptomyces</taxon>
    </lineage>
</organism>
<protein>
    <recommendedName>
        <fullName evidence="3">Adenylyltransferase AadA C-terminal domain-containing protein</fullName>
    </recommendedName>
</protein>
<comment type="caution">
    <text evidence="1">The sequence shown here is derived from an EMBL/GenBank/DDBJ whole genome shotgun (WGS) entry which is preliminary data.</text>
</comment>
<dbReference type="Proteomes" id="UP001500063">
    <property type="component" value="Unassembled WGS sequence"/>
</dbReference>
<dbReference type="EMBL" id="BAAABW010000013">
    <property type="protein sequence ID" value="GAA0344714.1"/>
    <property type="molecule type" value="Genomic_DNA"/>
</dbReference>
<evidence type="ECO:0000313" key="1">
    <source>
        <dbReference type="EMBL" id="GAA0344714.1"/>
    </source>
</evidence>
<name>A0ABP3GG97_9ACTN</name>
<evidence type="ECO:0008006" key="3">
    <source>
        <dbReference type="Google" id="ProtNLM"/>
    </source>
</evidence>
<gene>
    <name evidence="1" type="ORF">GCM10010319_21110</name>
</gene>
<evidence type="ECO:0000313" key="2">
    <source>
        <dbReference type="Proteomes" id="UP001500063"/>
    </source>
</evidence>
<reference evidence="2" key="1">
    <citation type="journal article" date="2019" name="Int. J. Syst. Evol. Microbiol.">
        <title>The Global Catalogue of Microorganisms (GCM) 10K type strain sequencing project: providing services to taxonomists for standard genome sequencing and annotation.</title>
        <authorList>
            <consortium name="The Broad Institute Genomics Platform"/>
            <consortium name="The Broad Institute Genome Sequencing Center for Infectious Disease"/>
            <person name="Wu L."/>
            <person name="Ma J."/>
        </authorList>
    </citation>
    <scope>NUCLEOTIDE SEQUENCE [LARGE SCALE GENOMIC DNA]</scope>
    <source>
        <strain evidence="2">JCM 4565</strain>
    </source>
</reference>
<keyword evidence="2" id="KW-1185">Reference proteome</keyword>
<dbReference type="RefSeq" id="WP_344117501.1">
    <property type="nucleotide sequence ID" value="NZ_BAAABW010000013.1"/>
</dbReference>
<proteinExistence type="predicted"/>
<sequence length="211" mass="23909">MDEKLFLRNQGWPDLDPTGRPFDADAVYDIVAAVAIPEDDSLGSRGYRYEEAVTRALVDRFGLWVVGWHDSTHDGGPVAAWCCPSDSVTTGEETTDRVVEALGEWRGWLEELAEKFALLSPAPGALPEDRRWAWERAVARLVTLVLDRTSCEAGWYRHCQLVLRWYLERNGVESARAEKWVEDAIAGRFESWHEPRLPVINDVAEQIADRA</sequence>